<organism evidence="4 5">
    <name type="scientific">Loigolactobacillus coryniformis subsp. coryniformis KCTC 3167 = DSM 20001</name>
    <dbReference type="NCBI Taxonomy" id="913848"/>
    <lineage>
        <taxon>Bacteria</taxon>
        <taxon>Bacillati</taxon>
        <taxon>Bacillota</taxon>
        <taxon>Bacilli</taxon>
        <taxon>Lactobacillales</taxon>
        <taxon>Lactobacillaceae</taxon>
        <taxon>Loigolactobacillus</taxon>
    </lineage>
</organism>
<keyword evidence="2" id="KW-0472">Membrane</keyword>
<dbReference type="GeneID" id="65917522"/>
<accession>A0A0R1EWZ9</accession>
<evidence type="ECO:0000313" key="5">
    <source>
        <dbReference type="Proteomes" id="UP000051181"/>
    </source>
</evidence>
<dbReference type="AlphaFoldDB" id="A0A0R1EWZ9"/>
<evidence type="ECO:0000313" key="4">
    <source>
        <dbReference type="EMBL" id="KRK14044.1"/>
    </source>
</evidence>
<protein>
    <submittedName>
        <fullName evidence="4">LytR family transcriptional regulator</fullName>
    </submittedName>
</protein>
<dbReference type="Proteomes" id="UP000051181">
    <property type="component" value="Unassembled WGS sequence"/>
</dbReference>
<dbReference type="EMBL" id="AZCN01000113">
    <property type="protein sequence ID" value="KRK14044.1"/>
    <property type="molecule type" value="Genomic_DNA"/>
</dbReference>
<dbReference type="Gene3D" id="3.40.630.190">
    <property type="entry name" value="LCP protein"/>
    <property type="match status" value="1"/>
</dbReference>
<name>A0A0R1EWZ9_9LACO</name>
<dbReference type="PANTHER" id="PTHR33392">
    <property type="entry name" value="POLYISOPRENYL-TEICHOIC ACID--PEPTIDOGLYCAN TEICHOIC ACID TRANSFERASE TAGU"/>
    <property type="match status" value="1"/>
</dbReference>
<reference evidence="4 5" key="1">
    <citation type="journal article" date="2015" name="Genome Announc.">
        <title>Expanding the biotechnology potential of lactobacilli through comparative genomics of 213 strains and associated genera.</title>
        <authorList>
            <person name="Sun Z."/>
            <person name="Harris H.M."/>
            <person name="McCann A."/>
            <person name="Guo C."/>
            <person name="Argimon S."/>
            <person name="Zhang W."/>
            <person name="Yang X."/>
            <person name="Jeffery I.B."/>
            <person name="Cooney J.C."/>
            <person name="Kagawa T.F."/>
            <person name="Liu W."/>
            <person name="Song Y."/>
            <person name="Salvetti E."/>
            <person name="Wrobel A."/>
            <person name="Rasinkangas P."/>
            <person name="Parkhill J."/>
            <person name="Rea M.C."/>
            <person name="O'Sullivan O."/>
            <person name="Ritari J."/>
            <person name="Douillard F.P."/>
            <person name="Paul Ross R."/>
            <person name="Yang R."/>
            <person name="Briner A.E."/>
            <person name="Felis G.E."/>
            <person name="de Vos W.M."/>
            <person name="Barrangou R."/>
            <person name="Klaenhammer T.R."/>
            <person name="Caufield P.W."/>
            <person name="Cui Y."/>
            <person name="Zhang H."/>
            <person name="O'Toole P.W."/>
        </authorList>
    </citation>
    <scope>NUCLEOTIDE SEQUENCE [LARGE SCALE GENOMIC DNA]</scope>
    <source>
        <strain evidence="4 5">DSM 20001</strain>
    </source>
</reference>
<proteinExistence type="inferred from homology"/>
<evidence type="ECO:0000256" key="2">
    <source>
        <dbReference type="SAM" id="Phobius"/>
    </source>
</evidence>
<dbReference type="Pfam" id="PF03816">
    <property type="entry name" value="LytR_cpsA_psr"/>
    <property type="match status" value="1"/>
</dbReference>
<dbReference type="InterPro" id="IPR050922">
    <property type="entry name" value="LytR/CpsA/Psr_CW_biosynth"/>
</dbReference>
<evidence type="ECO:0000259" key="3">
    <source>
        <dbReference type="Pfam" id="PF03816"/>
    </source>
</evidence>
<dbReference type="PANTHER" id="PTHR33392:SF6">
    <property type="entry name" value="POLYISOPRENYL-TEICHOIC ACID--PEPTIDOGLYCAN TEICHOIC ACID TRANSFERASE TAGU"/>
    <property type="match status" value="1"/>
</dbReference>
<dbReference type="PATRIC" id="fig|913848.6.peg.271"/>
<feature type="domain" description="Cell envelope-related transcriptional attenuator" evidence="3">
    <location>
        <begin position="91"/>
        <end position="239"/>
    </location>
</feature>
<gene>
    <name evidence="4" type="ORF">FD22_GL000272</name>
</gene>
<dbReference type="NCBIfam" id="TIGR00350">
    <property type="entry name" value="lytR_cpsA_psr"/>
    <property type="match status" value="1"/>
</dbReference>
<dbReference type="RefSeq" id="WP_010010639.1">
    <property type="nucleotide sequence ID" value="NZ_AZCN01000113.1"/>
</dbReference>
<keyword evidence="2" id="KW-0812">Transmembrane</keyword>
<dbReference type="InterPro" id="IPR004474">
    <property type="entry name" value="LytR_CpsA_psr"/>
</dbReference>
<evidence type="ECO:0000256" key="1">
    <source>
        <dbReference type="ARBA" id="ARBA00006068"/>
    </source>
</evidence>
<dbReference type="eggNOG" id="COG1316">
    <property type="taxonomic scope" value="Bacteria"/>
</dbReference>
<keyword evidence="2" id="KW-1133">Transmembrane helix</keyword>
<feature type="transmembrane region" description="Helical" evidence="2">
    <location>
        <begin position="21"/>
        <end position="42"/>
    </location>
</feature>
<comment type="caution">
    <text evidence="4">The sequence shown here is derived from an EMBL/GenBank/DDBJ whole genome shotgun (WGS) entry which is preliminary data.</text>
</comment>
<comment type="similarity">
    <text evidence="1">Belongs to the LytR/CpsA/Psr (LCP) family.</text>
</comment>
<sequence length="358" mass="39773">MPENEESNTRSGRKPPKKSHPLLKIILLIISVAVFLTGIFAYKLYSHAGDTITGMHASIGNASQKIQQKKPFSVLLLGADTGADGRKYKGNSDTIILATVNPAKNRVKLVSIPRDTLAELVGAKPRNMQKINAAYNYGGTKMAAKSVSKLLNVPIDYYMTINMGALKTVVNDVGGIDVNIPFSFTSVWTGGQKFKKGGHHLNGTQALAYSRMRHEDPRGDYGRQLRQQQVIRAVLKKATQPKILLKYKKITRDLAKNMRTDLTFADIETLALNYRQSAGNIKSDQLQGKDAWINGSSYQIASTKELNRVSKMLRHELGLTAEKVDNAEVYQNELNPYFDGIDDQMFYISNDFTTTIAQ</sequence>